<keyword evidence="2 4" id="KW-1133">Transmembrane helix</keyword>
<proteinExistence type="predicted"/>
<accession>A0A1H4JU62</accession>
<evidence type="ECO:0000313" key="7">
    <source>
        <dbReference type="Proteomes" id="UP000182409"/>
    </source>
</evidence>
<feature type="transmembrane region" description="Helical" evidence="4">
    <location>
        <begin position="307"/>
        <end position="327"/>
    </location>
</feature>
<dbReference type="EMBL" id="FNSD01000001">
    <property type="protein sequence ID" value="SEB49841.1"/>
    <property type="molecule type" value="Genomic_DNA"/>
</dbReference>
<feature type="transmembrane region" description="Helical" evidence="4">
    <location>
        <begin position="130"/>
        <end position="150"/>
    </location>
</feature>
<evidence type="ECO:0000256" key="1">
    <source>
        <dbReference type="ARBA" id="ARBA00022692"/>
    </source>
</evidence>
<dbReference type="SUPFAM" id="SSF103473">
    <property type="entry name" value="MFS general substrate transporter"/>
    <property type="match status" value="1"/>
</dbReference>
<dbReference type="Proteomes" id="UP000182409">
    <property type="component" value="Unassembled WGS sequence"/>
</dbReference>
<name>A0A1H4JU62_9BACT</name>
<dbReference type="GO" id="GO:0022857">
    <property type="term" value="F:transmembrane transporter activity"/>
    <property type="evidence" value="ECO:0007669"/>
    <property type="project" value="InterPro"/>
</dbReference>
<dbReference type="InterPro" id="IPR011701">
    <property type="entry name" value="MFS"/>
</dbReference>
<feature type="transmembrane region" description="Helical" evidence="4">
    <location>
        <begin position="196"/>
        <end position="215"/>
    </location>
</feature>
<feature type="transmembrane region" description="Helical" evidence="4">
    <location>
        <begin position="105"/>
        <end position="124"/>
    </location>
</feature>
<dbReference type="PANTHER" id="PTHR23528">
    <property type="match status" value="1"/>
</dbReference>
<protein>
    <submittedName>
        <fullName evidence="6">Predicted arabinose efflux permease, MFS family</fullName>
    </submittedName>
</protein>
<feature type="domain" description="Major facilitator superfamily (MFS) profile" evidence="5">
    <location>
        <begin position="37"/>
        <end position="421"/>
    </location>
</feature>
<dbReference type="Pfam" id="PF07690">
    <property type="entry name" value="MFS_1"/>
    <property type="match status" value="1"/>
</dbReference>
<gene>
    <name evidence="6" type="ORF">SAMN05443244_0822</name>
</gene>
<feature type="transmembrane region" description="Helical" evidence="4">
    <location>
        <begin position="75"/>
        <end position="93"/>
    </location>
</feature>
<dbReference type="AlphaFoldDB" id="A0A1H4JU62"/>
<dbReference type="RefSeq" id="WP_074652470.1">
    <property type="nucleotide sequence ID" value="NZ_FNSD01000001.1"/>
</dbReference>
<feature type="transmembrane region" description="Helical" evidence="4">
    <location>
        <begin position="162"/>
        <end position="184"/>
    </location>
</feature>
<feature type="transmembrane region" description="Helical" evidence="4">
    <location>
        <begin position="395"/>
        <end position="416"/>
    </location>
</feature>
<keyword evidence="1 4" id="KW-0812">Transmembrane</keyword>
<dbReference type="PANTHER" id="PTHR23528:SF1">
    <property type="entry name" value="MAJOR FACILITATOR SUPERFAMILY (MFS) PROFILE DOMAIN-CONTAINING PROTEIN"/>
    <property type="match status" value="1"/>
</dbReference>
<dbReference type="InterPro" id="IPR036259">
    <property type="entry name" value="MFS_trans_sf"/>
</dbReference>
<evidence type="ECO:0000256" key="3">
    <source>
        <dbReference type="ARBA" id="ARBA00023136"/>
    </source>
</evidence>
<feature type="transmembrane region" description="Helical" evidence="4">
    <location>
        <begin position="333"/>
        <end position="354"/>
    </location>
</feature>
<evidence type="ECO:0000256" key="4">
    <source>
        <dbReference type="SAM" id="Phobius"/>
    </source>
</evidence>
<feature type="transmembrane region" description="Helical" evidence="4">
    <location>
        <begin position="366"/>
        <end position="389"/>
    </location>
</feature>
<evidence type="ECO:0000259" key="5">
    <source>
        <dbReference type="PROSITE" id="PS50850"/>
    </source>
</evidence>
<organism evidence="6 7">
    <name type="scientific">Terriglobus roseus</name>
    <dbReference type="NCBI Taxonomy" id="392734"/>
    <lineage>
        <taxon>Bacteria</taxon>
        <taxon>Pseudomonadati</taxon>
        <taxon>Acidobacteriota</taxon>
        <taxon>Terriglobia</taxon>
        <taxon>Terriglobales</taxon>
        <taxon>Acidobacteriaceae</taxon>
        <taxon>Terriglobus</taxon>
    </lineage>
</organism>
<dbReference type="OrthoDB" id="7584869at2"/>
<feature type="transmembrane region" description="Helical" evidence="4">
    <location>
        <begin position="243"/>
        <end position="266"/>
    </location>
</feature>
<feature type="transmembrane region" description="Helical" evidence="4">
    <location>
        <begin position="38"/>
        <end position="55"/>
    </location>
</feature>
<feature type="transmembrane region" description="Helical" evidence="4">
    <location>
        <begin position="272"/>
        <end position="295"/>
    </location>
</feature>
<evidence type="ECO:0000256" key="2">
    <source>
        <dbReference type="ARBA" id="ARBA00022989"/>
    </source>
</evidence>
<dbReference type="InterPro" id="IPR020846">
    <property type="entry name" value="MFS_dom"/>
</dbReference>
<reference evidence="6 7" key="1">
    <citation type="submission" date="2016-10" db="EMBL/GenBank/DDBJ databases">
        <authorList>
            <person name="de Groot N.N."/>
        </authorList>
    </citation>
    <scope>NUCLEOTIDE SEQUENCE [LARGE SCALE GENOMIC DNA]</scope>
    <source>
        <strain evidence="6 7">AB35.6</strain>
    </source>
</reference>
<dbReference type="Gene3D" id="1.20.1250.20">
    <property type="entry name" value="MFS general substrate transporter like domains"/>
    <property type="match status" value="1"/>
</dbReference>
<dbReference type="PROSITE" id="PS50850">
    <property type="entry name" value="MFS"/>
    <property type="match status" value="1"/>
</dbReference>
<evidence type="ECO:0000313" key="6">
    <source>
        <dbReference type="EMBL" id="SEB49841.1"/>
    </source>
</evidence>
<sequence length="447" mass="49140">MSEVLDPEMDSTPESFEPKEDAKLQRFFADRGRMWRNLIWVTFGHFGMALSMTIVEPLMNLRLKAIGVSDSSIGLLTSANLWAVSFLVMYYSWKSDHCTSKLGRRTPFVLGALPFLTLSLLLFPLSDTKWVLIALMGMYFFFNDVKASTYPLLAIDCVSKDLLARASGLVAVMTSLAGFLSSRVGARMADAHPGRVFVVAAMANAVATLLALWQIKEPPIYHPTKERFNFLAPIRVAAQDKRILVLMIAVALLNAFPAVFKTWVWFYAKSKLGLTIGQTGAAMSWGLLLQIGISYPAGWFIDRWGSYLALLIVWLLMLGLSAFSVGVHTASGLIMLTVFYALIMALKVAGDTILWKTMDKADTGSYTSTVALCRNFCTGTVIAISGFLIKWTGSYVAAFWFGFVLSTIALFVFFIYRHLMRAGGGPSGVIADRNDKDGGLAESALPA</sequence>
<keyword evidence="3 4" id="KW-0472">Membrane</keyword>